<dbReference type="GO" id="GO:0051537">
    <property type="term" value="F:2 iron, 2 sulfur cluster binding"/>
    <property type="evidence" value="ECO:0007669"/>
    <property type="project" value="UniProtKB-KW"/>
</dbReference>
<keyword evidence="6" id="KW-0411">Iron-sulfur</keyword>
<evidence type="ECO:0000256" key="8">
    <source>
        <dbReference type="ARBA" id="ARBA00046332"/>
    </source>
</evidence>
<proteinExistence type="inferred from homology"/>
<evidence type="ECO:0000256" key="5">
    <source>
        <dbReference type="ARBA" id="ARBA00023004"/>
    </source>
</evidence>
<keyword evidence="5" id="KW-0408">Iron</keyword>
<evidence type="ECO:0000256" key="3">
    <source>
        <dbReference type="ARBA" id="ARBA00022723"/>
    </source>
</evidence>
<feature type="domain" description="BFD-like [2Fe-2S]-binding" evidence="9">
    <location>
        <begin position="2"/>
        <end position="50"/>
    </location>
</feature>
<gene>
    <name evidence="10" type="ORF">FJQ54_09510</name>
</gene>
<dbReference type="AlphaFoldDB" id="A0A501XKB9"/>
<dbReference type="GO" id="GO:0046872">
    <property type="term" value="F:metal ion binding"/>
    <property type="evidence" value="ECO:0007669"/>
    <property type="project" value="UniProtKB-KW"/>
</dbReference>
<evidence type="ECO:0000256" key="6">
    <source>
        <dbReference type="ARBA" id="ARBA00023014"/>
    </source>
</evidence>
<keyword evidence="3" id="KW-0479">Metal-binding</keyword>
<evidence type="ECO:0000313" key="10">
    <source>
        <dbReference type="EMBL" id="TPE61122.1"/>
    </source>
</evidence>
<dbReference type="PANTHER" id="PTHR37424">
    <property type="entry name" value="BACTERIOFERRITIN-ASSOCIATED FERREDOXIN"/>
    <property type="match status" value="1"/>
</dbReference>
<reference evidence="10 11" key="1">
    <citation type="submission" date="2019-06" db="EMBL/GenBank/DDBJ databases">
        <authorList>
            <person name="Lee I."/>
            <person name="Jang G.I."/>
            <person name="Hwang C.Y."/>
        </authorList>
    </citation>
    <scope>NUCLEOTIDE SEQUENCE [LARGE SCALE GENOMIC DNA]</scope>
    <source>
        <strain evidence="10 11">PAMC 28131</strain>
    </source>
</reference>
<dbReference type="InterPro" id="IPR052371">
    <property type="entry name" value="BFD-associated_ferredoxin"/>
</dbReference>
<dbReference type="PANTHER" id="PTHR37424:SF1">
    <property type="entry name" value="BACTERIOFERRITIN-ASSOCIATED FERREDOXIN"/>
    <property type="match status" value="1"/>
</dbReference>
<keyword evidence="11" id="KW-1185">Reference proteome</keyword>
<dbReference type="InterPro" id="IPR007419">
    <property type="entry name" value="BFD-like_2Fe2S-bd_dom"/>
</dbReference>
<evidence type="ECO:0000256" key="1">
    <source>
        <dbReference type="ARBA" id="ARBA00022448"/>
    </source>
</evidence>
<name>A0A501XKB9_9SPHN</name>
<dbReference type="Pfam" id="PF04324">
    <property type="entry name" value="Fer2_BFD"/>
    <property type="match status" value="1"/>
</dbReference>
<evidence type="ECO:0000256" key="2">
    <source>
        <dbReference type="ARBA" id="ARBA00022714"/>
    </source>
</evidence>
<evidence type="ECO:0000256" key="7">
    <source>
        <dbReference type="ARBA" id="ARBA00039386"/>
    </source>
</evidence>
<evidence type="ECO:0000313" key="11">
    <source>
        <dbReference type="Proteomes" id="UP000319897"/>
    </source>
</evidence>
<dbReference type="RefSeq" id="WP_140928180.1">
    <property type="nucleotide sequence ID" value="NZ_VFSU01000024.1"/>
</dbReference>
<accession>A0A501XKB9</accession>
<protein>
    <recommendedName>
        <fullName evidence="7">Bacterioferritin-associated ferredoxin</fullName>
    </recommendedName>
</protein>
<dbReference type="InterPro" id="IPR041854">
    <property type="entry name" value="BFD-like_2Fe2S-bd_dom_sf"/>
</dbReference>
<comment type="similarity">
    <text evidence="8">Belongs to the Bfd family.</text>
</comment>
<organism evidence="10 11">
    <name type="scientific">Sandaracinobacter neustonicus</name>
    <dbReference type="NCBI Taxonomy" id="1715348"/>
    <lineage>
        <taxon>Bacteria</taxon>
        <taxon>Pseudomonadati</taxon>
        <taxon>Pseudomonadota</taxon>
        <taxon>Alphaproteobacteria</taxon>
        <taxon>Sphingomonadales</taxon>
        <taxon>Sphingosinicellaceae</taxon>
        <taxon>Sandaracinobacter</taxon>
    </lineage>
</organism>
<dbReference type="EMBL" id="VFSU01000024">
    <property type="protein sequence ID" value="TPE61122.1"/>
    <property type="molecule type" value="Genomic_DNA"/>
</dbReference>
<keyword evidence="1" id="KW-0813">Transport</keyword>
<dbReference type="OrthoDB" id="7428628at2"/>
<dbReference type="Proteomes" id="UP000319897">
    <property type="component" value="Unassembled WGS sequence"/>
</dbReference>
<dbReference type="Gene3D" id="1.10.10.1100">
    <property type="entry name" value="BFD-like [2Fe-2S]-binding domain"/>
    <property type="match status" value="1"/>
</dbReference>
<comment type="caution">
    <text evidence="10">The sequence shown here is derived from an EMBL/GenBank/DDBJ whole genome shotgun (WGS) entry which is preliminary data.</text>
</comment>
<evidence type="ECO:0000256" key="4">
    <source>
        <dbReference type="ARBA" id="ARBA00022982"/>
    </source>
</evidence>
<sequence length="58" mass="6528">MIVCSCNALRESQVREIARGGVRCEREAYQRLGCRPQCGQCLPFARQLVREESGRVAS</sequence>
<keyword evidence="4" id="KW-0249">Electron transport</keyword>
<keyword evidence="2" id="KW-0001">2Fe-2S</keyword>
<evidence type="ECO:0000259" key="9">
    <source>
        <dbReference type="Pfam" id="PF04324"/>
    </source>
</evidence>